<evidence type="ECO:0000259" key="2">
    <source>
        <dbReference type="Pfam" id="PF04892"/>
    </source>
</evidence>
<organism evidence="3 4">
    <name type="scientific">Desulfobacter latus</name>
    <dbReference type="NCBI Taxonomy" id="2292"/>
    <lineage>
        <taxon>Bacteria</taxon>
        <taxon>Pseudomonadati</taxon>
        <taxon>Thermodesulfobacteriota</taxon>
        <taxon>Desulfobacteria</taxon>
        <taxon>Desulfobacterales</taxon>
        <taxon>Desulfobacteraceae</taxon>
        <taxon>Desulfobacter</taxon>
    </lineage>
</organism>
<keyword evidence="4" id="KW-1185">Reference proteome</keyword>
<dbReference type="InterPro" id="IPR006976">
    <property type="entry name" value="VanZ-like"/>
</dbReference>
<dbReference type="RefSeq" id="WP_178367235.1">
    <property type="nucleotide sequence ID" value="NZ_JACADJ010000046.1"/>
</dbReference>
<dbReference type="Pfam" id="PF04892">
    <property type="entry name" value="VanZ"/>
    <property type="match status" value="1"/>
</dbReference>
<name>A0A850TC13_9BACT</name>
<evidence type="ECO:0000313" key="4">
    <source>
        <dbReference type="Proteomes" id="UP000553343"/>
    </source>
</evidence>
<keyword evidence="1" id="KW-0472">Membrane</keyword>
<dbReference type="AlphaFoldDB" id="A0A850TC13"/>
<protein>
    <submittedName>
        <fullName evidence="3">VanZ family protein</fullName>
    </submittedName>
</protein>
<keyword evidence="1" id="KW-1133">Transmembrane helix</keyword>
<comment type="caution">
    <text evidence="3">The sequence shown here is derived from an EMBL/GenBank/DDBJ whole genome shotgun (WGS) entry which is preliminary data.</text>
</comment>
<keyword evidence="1" id="KW-0812">Transmembrane</keyword>
<reference evidence="3 4" key="1">
    <citation type="submission" date="2020-06" db="EMBL/GenBank/DDBJ databases">
        <title>High-quality draft genome of sulfate reducer Desulfobacter latus type strain AcrS2 isolated from marine sediment.</title>
        <authorList>
            <person name="Hoppe M."/>
            <person name="Larsen C.K."/>
            <person name="Marshall I.P.G."/>
            <person name="Schramm A."/>
            <person name="Marietou A.G."/>
        </authorList>
    </citation>
    <scope>NUCLEOTIDE SEQUENCE [LARGE SCALE GENOMIC DNA]</scope>
    <source>
        <strain evidence="3 4">AcRS2</strain>
    </source>
</reference>
<feature type="transmembrane region" description="Helical" evidence="1">
    <location>
        <begin position="65"/>
        <end position="86"/>
    </location>
</feature>
<dbReference type="EMBL" id="JACADJ010000046">
    <property type="protein sequence ID" value="NWH05777.1"/>
    <property type="molecule type" value="Genomic_DNA"/>
</dbReference>
<dbReference type="Proteomes" id="UP000553343">
    <property type="component" value="Unassembled WGS sequence"/>
</dbReference>
<gene>
    <name evidence="3" type="ORF">HXW94_12410</name>
</gene>
<proteinExistence type="predicted"/>
<feature type="domain" description="VanZ-like" evidence="2">
    <location>
        <begin position="35"/>
        <end position="109"/>
    </location>
</feature>
<sequence length="133" mass="14796">MMRFRTLLGLYLAVLVVMVVVPLGELNTTLTDMFVFELRLDYLVHGLVFLPVPVLWCMGFPGHPIWAVLLVCLALAVGLEGVQYLLPWRAWNVNDALGNSAGLILGAGCEMIRRWVGYGFLTTEDTEGHGNEF</sequence>
<accession>A0A850TC13</accession>
<evidence type="ECO:0000313" key="3">
    <source>
        <dbReference type="EMBL" id="NWH05777.1"/>
    </source>
</evidence>
<evidence type="ECO:0000256" key="1">
    <source>
        <dbReference type="SAM" id="Phobius"/>
    </source>
</evidence>
<feature type="transmembrane region" description="Helical" evidence="1">
    <location>
        <begin position="42"/>
        <end position="58"/>
    </location>
</feature>